<organism evidence="2 3">
    <name type="scientific">Rhynocoris fuscipes</name>
    <dbReference type="NCBI Taxonomy" id="488301"/>
    <lineage>
        <taxon>Eukaryota</taxon>
        <taxon>Metazoa</taxon>
        <taxon>Ecdysozoa</taxon>
        <taxon>Arthropoda</taxon>
        <taxon>Hexapoda</taxon>
        <taxon>Insecta</taxon>
        <taxon>Pterygota</taxon>
        <taxon>Neoptera</taxon>
        <taxon>Paraneoptera</taxon>
        <taxon>Hemiptera</taxon>
        <taxon>Heteroptera</taxon>
        <taxon>Panheteroptera</taxon>
        <taxon>Cimicomorpha</taxon>
        <taxon>Reduviidae</taxon>
        <taxon>Harpactorinae</taxon>
        <taxon>Harpactorini</taxon>
        <taxon>Rhynocoris</taxon>
    </lineage>
</organism>
<dbReference type="InterPro" id="IPR029058">
    <property type="entry name" value="AB_hydrolase_fold"/>
</dbReference>
<dbReference type="Gene3D" id="3.40.50.1820">
    <property type="entry name" value="alpha/beta hydrolase"/>
    <property type="match status" value="1"/>
</dbReference>
<gene>
    <name evidence="2" type="ORF">O3M35_006025</name>
</gene>
<dbReference type="GO" id="GO:0045944">
    <property type="term" value="P:positive regulation of transcription by RNA polymerase II"/>
    <property type="evidence" value="ECO:0007669"/>
    <property type="project" value="TreeGrafter"/>
</dbReference>
<dbReference type="SUPFAM" id="SSF53474">
    <property type="entry name" value="alpha/beta-Hydrolases"/>
    <property type="match status" value="1"/>
</dbReference>
<dbReference type="GO" id="GO:0044545">
    <property type="term" value="C:NSL complex"/>
    <property type="evidence" value="ECO:0007669"/>
    <property type="project" value="TreeGrafter"/>
</dbReference>
<dbReference type="Proteomes" id="UP001461498">
    <property type="component" value="Unassembled WGS sequence"/>
</dbReference>
<comment type="caution">
    <text evidence="2">The sequence shown here is derived from an EMBL/GenBank/DDBJ whole genome shotgun (WGS) entry which is preliminary data.</text>
</comment>
<accession>A0AAW1DBT6</accession>
<protein>
    <recommendedName>
        <fullName evidence="4">KAT8 regulatory NSL complex subunit 3</fullName>
    </recommendedName>
</protein>
<sequence>MSNLEECKNIIMKKLLSSPPKKTNTGVSLKVEIMKSLSRDEDVSASSKLSSYLEQLCGQVEFINAIELDHNYSKPWNWRPDSTYAKPMKALFFGKSSPSIINVTGDEIVDPVGNTSPPRPAYDEEKARKIMDDTWRQIRLLRADAGDVDWELKVERTDWTLQQRKIFERGVRILHYDRLSRLSYKGNWNEPILRRIAVDKSARRLRTLFSIFSWQYQLIRWLHFLWLDILHHEYLVAYVEILQALKKKVPSLIERLILGTSMSNKANPDILFMMLQSPWDPASLSLPCHLPRRLPGNPLFLIVPSGTVNTNTPNTRIHRWYSHLSAIGTVMLVNTNKLNTSKVTVTNSLEHLMASTRSKISELKSDYIGRNIVLVGLNSGAALACQVSLVEPVSAIVCLGFPMNTVEEKRGQPDDSLLNLNVPTLFVIGQHAATAHVNDMEDLRERLRIHTSLVVVGSADDCLRVSSGKKSSDGMTQTMVDRCVVDEVADFIGSVLSVNSSNKQDTRAVNTKPKMKIVERKRKISLSDDLPPKKSRISLNPSQSDLSFSVSSLNRPRKSMGPRTSHSGRSTKWVNESDGRVHNISRKSLEEKASVTRPSIDGIRIINKNVSFKQNTASGDSEETDMYSILPEIKVIGGEDNENFLSQLTADRLLEMPVIIAQEDSTGSVGSTISGNSTTHSSVKVTVTSGGGGLLRDDIGNAQEFTEIRQSSIRCVPTNTKTSTIQIGGTSKTIQTIGGLTTRHDNSSGSITKCATIYFREQPSTTTHAQLHKMDIIQRSNNGSSMDTSITGIKRRQVPATQLISRPRPPRIRNIPAIKHNRSDISSPVSPD</sequence>
<name>A0AAW1DBT6_9HEMI</name>
<reference evidence="2 3" key="1">
    <citation type="submission" date="2022-12" db="EMBL/GenBank/DDBJ databases">
        <title>Chromosome-level genome assembly of true bugs.</title>
        <authorList>
            <person name="Ma L."/>
            <person name="Li H."/>
        </authorList>
    </citation>
    <scope>NUCLEOTIDE SEQUENCE [LARGE SCALE GENOMIC DNA]</scope>
    <source>
        <strain evidence="2">Lab_2022b</strain>
    </source>
</reference>
<evidence type="ECO:0000256" key="1">
    <source>
        <dbReference type="SAM" id="MobiDB-lite"/>
    </source>
</evidence>
<feature type="compositionally biased region" description="Low complexity" evidence="1">
    <location>
        <begin position="542"/>
        <end position="552"/>
    </location>
</feature>
<dbReference type="InterPro" id="IPR026555">
    <property type="entry name" value="NSL3/Tex30"/>
</dbReference>
<evidence type="ECO:0000313" key="2">
    <source>
        <dbReference type="EMBL" id="KAK9508474.1"/>
    </source>
</evidence>
<dbReference type="PANTHER" id="PTHR13136:SF16">
    <property type="entry name" value="KAT8 REGULATORY NSL COMPLEX SUBUNIT 3"/>
    <property type="match status" value="1"/>
</dbReference>
<evidence type="ECO:0000313" key="3">
    <source>
        <dbReference type="Proteomes" id="UP001461498"/>
    </source>
</evidence>
<evidence type="ECO:0008006" key="4">
    <source>
        <dbReference type="Google" id="ProtNLM"/>
    </source>
</evidence>
<dbReference type="EMBL" id="JAPXFL010000003">
    <property type="protein sequence ID" value="KAK9508474.1"/>
    <property type="molecule type" value="Genomic_DNA"/>
</dbReference>
<dbReference type="PANTHER" id="PTHR13136">
    <property type="entry name" value="TESTIS DEVELOPMENT PROTEIN PRTD"/>
    <property type="match status" value="1"/>
</dbReference>
<keyword evidence="3" id="KW-1185">Reference proteome</keyword>
<feature type="compositionally biased region" description="Polar residues" evidence="1">
    <location>
        <begin position="562"/>
        <end position="573"/>
    </location>
</feature>
<dbReference type="AlphaFoldDB" id="A0AAW1DBT6"/>
<feature type="region of interest" description="Disordered" evidence="1">
    <location>
        <begin position="522"/>
        <end position="573"/>
    </location>
</feature>
<proteinExistence type="predicted"/>
<feature type="region of interest" description="Disordered" evidence="1">
    <location>
        <begin position="805"/>
        <end position="832"/>
    </location>
</feature>